<dbReference type="OrthoDB" id="3089at2759"/>
<evidence type="ECO:0000313" key="4">
    <source>
        <dbReference type="Proteomes" id="UP000620124"/>
    </source>
</evidence>
<dbReference type="PANTHER" id="PTHR47966">
    <property type="entry name" value="BETA-SITE APP-CLEAVING ENZYME, ISOFORM A-RELATED"/>
    <property type="match status" value="1"/>
</dbReference>
<dbReference type="CDD" id="cd05471">
    <property type="entry name" value="pepsin_like"/>
    <property type="match status" value="1"/>
</dbReference>
<dbReference type="PROSITE" id="PS51767">
    <property type="entry name" value="PEPTIDASE_A1"/>
    <property type="match status" value="1"/>
</dbReference>
<protein>
    <submittedName>
        <fullName evidence="3">Peptidase A1 domain-containing protein</fullName>
    </submittedName>
</protein>
<dbReference type="PANTHER" id="PTHR47966:SF51">
    <property type="entry name" value="BETA-SITE APP-CLEAVING ENZYME, ISOFORM A-RELATED"/>
    <property type="match status" value="1"/>
</dbReference>
<dbReference type="InterPro" id="IPR033121">
    <property type="entry name" value="PEPTIDASE_A1"/>
</dbReference>
<organism evidence="3 4">
    <name type="scientific">Mycena venus</name>
    <dbReference type="NCBI Taxonomy" id="2733690"/>
    <lineage>
        <taxon>Eukaryota</taxon>
        <taxon>Fungi</taxon>
        <taxon>Dikarya</taxon>
        <taxon>Basidiomycota</taxon>
        <taxon>Agaricomycotina</taxon>
        <taxon>Agaricomycetes</taxon>
        <taxon>Agaricomycetidae</taxon>
        <taxon>Agaricales</taxon>
        <taxon>Marasmiineae</taxon>
        <taxon>Mycenaceae</taxon>
        <taxon>Mycena</taxon>
    </lineage>
</organism>
<comment type="caution">
    <text evidence="3">The sequence shown here is derived from an EMBL/GenBank/DDBJ whole genome shotgun (WGS) entry which is preliminary data.</text>
</comment>
<proteinExistence type="inferred from homology"/>
<dbReference type="Gene3D" id="2.40.70.10">
    <property type="entry name" value="Acid Proteases"/>
    <property type="match status" value="2"/>
</dbReference>
<dbReference type="Proteomes" id="UP000620124">
    <property type="component" value="Unassembled WGS sequence"/>
</dbReference>
<gene>
    <name evidence="3" type="ORF">MVEN_00259400</name>
</gene>
<feature type="domain" description="Peptidase A1" evidence="2">
    <location>
        <begin position="2"/>
        <end position="405"/>
    </location>
</feature>
<dbReference type="GO" id="GO:0006508">
    <property type="term" value="P:proteolysis"/>
    <property type="evidence" value="ECO:0007669"/>
    <property type="project" value="InterPro"/>
</dbReference>
<keyword evidence="4" id="KW-1185">Reference proteome</keyword>
<reference evidence="3" key="1">
    <citation type="submission" date="2020-05" db="EMBL/GenBank/DDBJ databases">
        <title>Mycena genomes resolve the evolution of fungal bioluminescence.</title>
        <authorList>
            <person name="Tsai I.J."/>
        </authorList>
    </citation>
    <scope>NUCLEOTIDE SEQUENCE</scope>
    <source>
        <strain evidence="3">CCC161011</strain>
    </source>
</reference>
<sequence length="427" mass="45251">MYSFLVTVGGIQTPMVLDTGSSDLWMVSDACKTCQTSLPLLPQASFVQAGMDVDLLYGDSLTGTHAAGIIGTDAVTFAGISIPNQFFAAINDTDTNVLDTGCAGIFGLGFALNSVIWNEVFANKFESQSSSTSAKRSLPRPRRLLPSSNYGTRFFPNLSNLISSQKRASSADLTKAVLQSYSSYGPALTRMVTTKSLVAPMFTITLQRDTLDVGGNAGVLSLGELPDGIQQSALTWGYVRGYPGALQAPPDSPDETYPVAWEVFIDDVFLDGVRLPRSNLSSSKIALSGLIDTGNSLIRGPADVVNLVNSRVGNTFACTTPHTLAFSIGGKLFPVDARDFASPTTTDGNLSECSANVVETDAPVEGQGYQYSWSLGDPFLKGVLASFYYGNITYPSVDPPRIGFLSTVPADGGRRGAAERSAECGKE</sequence>
<dbReference type="InterPro" id="IPR021109">
    <property type="entry name" value="Peptidase_aspartic_dom_sf"/>
</dbReference>
<dbReference type="SUPFAM" id="SSF50630">
    <property type="entry name" value="Acid proteases"/>
    <property type="match status" value="1"/>
</dbReference>
<evidence type="ECO:0000259" key="2">
    <source>
        <dbReference type="PROSITE" id="PS51767"/>
    </source>
</evidence>
<dbReference type="GO" id="GO:0004190">
    <property type="term" value="F:aspartic-type endopeptidase activity"/>
    <property type="evidence" value="ECO:0007669"/>
    <property type="project" value="InterPro"/>
</dbReference>
<dbReference type="InterPro" id="IPR001461">
    <property type="entry name" value="Aspartic_peptidase_A1"/>
</dbReference>
<evidence type="ECO:0000313" key="3">
    <source>
        <dbReference type="EMBL" id="KAF7369314.1"/>
    </source>
</evidence>
<dbReference type="EMBL" id="JACAZI010000002">
    <property type="protein sequence ID" value="KAF7369314.1"/>
    <property type="molecule type" value="Genomic_DNA"/>
</dbReference>
<dbReference type="AlphaFoldDB" id="A0A8H6Z1Q1"/>
<name>A0A8H6Z1Q1_9AGAR</name>
<dbReference type="PRINTS" id="PR00792">
    <property type="entry name" value="PEPSIN"/>
</dbReference>
<dbReference type="Pfam" id="PF00026">
    <property type="entry name" value="Asp"/>
    <property type="match status" value="2"/>
</dbReference>
<accession>A0A8H6Z1Q1</accession>
<dbReference type="InterPro" id="IPR034164">
    <property type="entry name" value="Pepsin-like_dom"/>
</dbReference>
<comment type="similarity">
    <text evidence="1">Belongs to the peptidase A1 family.</text>
</comment>
<evidence type="ECO:0000256" key="1">
    <source>
        <dbReference type="ARBA" id="ARBA00007447"/>
    </source>
</evidence>